<evidence type="ECO:0000256" key="1">
    <source>
        <dbReference type="SAM" id="MobiDB-lite"/>
    </source>
</evidence>
<reference evidence="2" key="2">
    <citation type="journal article" date="2022" name="Microbiol. Resour. Announc.">
        <title>Metagenome Sequencing to Explore Phylogenomics of Terrestrial Cyanobacteria.</title>
        <authorList>
            <person name="Ward R.D."/>
            <person name="Stajich J.E."/>
            <person name="Johansen J.R."/>
            <person name="Huntemann M."/>
            <person name="Clum A."/>
            <person name="Foster B."/>
            <person name="Foster B."/>
            <person name="Roux S."/>
            <person name="Palaniappan K."/>
            <person name="Varghese N."/>
            <person name="Mukherjee S."/>
            <person name="Reddy T.B.K."/>
            <person name="Daum C."/>
            <person name="Copeland A."/>
            <person name="Chen I.A."/>
            <person name="Ivanova N.N."/>
            <person name="Kyrpides N.C."/>
            <person name="Shapiro N."/>
            <person name="Eloe-Fadrosh E.A."/>
            <person name="Pietrasiak N."/>
        </authorList>
    </citation>
    <scope>NUCLEOTIDE SEQUENCE</scope>
    <source>
        <strain evidence="2">UHER 2000/2452</strain>
    </source>
</reference>
<feature type="region of interest" description="Disordered" evidence="1">
    <location>
        <begin position="59"/>
        <end position="78"/>
    </location>
</feature>
<name>A0A951Q7M3_9CYAN</name>
<accession>A0A951Q7M3</accession>
<protein>
    <submittedName>
        <fullName evidence="2">Uncharacterized protein</fullName>
    </submittedName>
</protein>
<sequence>MARSFSLNNSQPSRWQLIWRVVRPMLLLSVGIHALALLVPLPPKAVDAEKAAKEQAITITQLPPAEPSTTKPSAAAAPATAKPTVAAVPARPAVAVVSTPRPTVVSQSAVYSSPSSPSAPTSPQLVAATPSPTVVDAFPSDFPQYPDAQPGTFGLPSAYEPFGRKTSKEIGEVDEWLQQQLARQGYGVEPVEQSSQRMVYRVMKGGATQFLSLIPNAAGGTNILVIPDPLMQSGDQAILPTGDSKFLADLTSILPTSSTSGWQTVSNPTELLAEPGAFFENPTEASPQLKADGENAAYIENQDVDAVFGSLRPKFQAAEIDVVLQGNYGGGFIYEAIRGSDSHFFSLVPTKDSQSTLLVVWSKSPL</sequence>
<reference evidence="2" key="1">
    <citation type="submission" date="2021-05" db="EMBL/GenBank/DDBJ databases">
        <authorList>
            <person name="Pietrasiak N."/>
            <person name="Ward R."/>
            <person name="Stajich J.E."/>
            <person name="Kurbessoian T."/>
        </authorList>
    </citation>
    <scope>NUCLEOTIDE SEQUENCE</scope>
    <source>
        <strain evidence="2">UHER 2000/2452</strain>
    </source>
</reference>
<evidence type="ECO:0000313" key="2">
    <source>
        <dbReference type="EMBL" id="MBW4657641.1"/>
    </source>
</evidence>
<dbReference type="AlphaFoldDB" id="A0A951Q7M3"/>
<gene>
    <name evidence="2" type="ORF">KME15_03130</name>
</gene>
<feature type="compositionally biased region" description="Low complexity" evidence="1">
    <location>
        <begin position="108"/>
        <end position="124"/>
    </location>
</feature>
<organism evidence="2 3">
    <name type="scientific">Drouetiella hepatica Uher 2000/2452</name>
    <dbReference type="NCBI Taxonomy" id="904376"/>
    <lineage>
        <taxon>Bacteria</taxon>
        <taxon>Bacillati</taxon>
        <taxon>Cyanobacteriota</taxon>
        <taxon>Cyanophyceae</taxon>
        <taxon>Oculatellales</taxon>
        <taxon>Oculatellaceae</taxon>
        <taxon>Drouetiella</taxon>
    </lineage>
</organism>
<comment type="caution">
    <text evidence="2">The sequence shown here is derived from an EMBL/GenBank/DDBJ whole genome shotgun (WGS) entry which is preliminary data.</text>
</comment>
<feature type="region of interest" description="Disordered" evidence="1">
    <location>
        <begin position="108"/>
        <end position="127"/>
    </location>
</feature>
<evidence type="ECO:0000313" key="3">
    <source>
        <dbReference type="Proteomes" id="UP000757435"/>
    </source>
</evidence>
<proteinExistence type="predicted"/>
<dbReference type="EMBL" id="JAHHHD010000002">
    <property type="protein sequence ID" value="MBW4657641.1"/>
    <property type="molecule type" value="Genomic_DNA"/>
</dbReference>
<dbReference type="Proteomes" id="UP000757435">
    <property type="component" value="Unassembled WGS sequence"/>
</dbReference>
<feature type="compositionally biased region" description="Low complexity" evidence="1">
    <location>
        <begin position="67"/>
        <end position="78"/>
    </location>
</feature>